<dbReference type="PRINTS" id="PR01239">
    <property type="entry name" value="EP450IICYP52"/>
</dbReference>
<evidence type="ECO:0000256" key="4">
    <source>
        <dbReference type="ARBA" id="ARBA00022723"/>
    </source>
</evidence>
<reference evidence="11" key="1">
    <citation type="submission" date="2023-06" db="EMBL/GenBank/DDBJ databases">
        <title>Genome-scale phylogeny and comparative genomics of the fungal order Sordariales.</title>
        <authorList>
            <consortium name="Lawrence Berkeley National Laboratory"/>
            <person name="Hensen N."/>
            <person name="Bonometti L."/>
            <person name="Westerberg I."/>
            <person name="Brannstrom I.O."/>
            <person name="Guillou S."/>
            <person name="Cros-Aarteil S."/>
            <person name="Calhoun S."/>
            <person name="Haridas S."/>
            <person name="Kuo A."/>
            <person name="Mondo S."/>
            <person name="Pangilinan J."/>
            <person name="Riley R."/>
            <person name="Labutti K."/>
            <person name="Andreopoulos B."/>
            <person name="Lipzen A."/>
            <person name="Chen C."/>
            <person name="Yanf M."/>
            <person name="Daum C."/>
            <person name="Ng V."/>
            <person name="Clum A."/>
            <person name="Steindorff A."/>
            <person name="Ohm R."/>
            <person name="Martin F."/>
            <person name="Silar P."/>
            <person name="Natvig D."/>
            <person name="Lalanne C."/>
            <person name="Gautier V."/>
            <person name="Ament-Velasquez S.L."/>
            <person name="Kruys A."/>
            <person name="Hutchinson M.I."/>
            <person name="Powell A.J."/>
            <person name="Barry K."/>
            <person name="Miller A.N."/>
            <person name="Grigoriev I.V."/>
            <person name="Debuchy R."/>
            <person name="Gladieux P."/>
            <person name="Thoren M.H."/>
            <person name="Johannesson H."/>
        </authorList>
    </citation>
    <scope>NUCLEOTIDE SEQUENCE</scope>
    <source>
        <strain evidence="11">8032-3</strain>
    </source>
</reference>
<comment type="caution">
    <text evidence="11">The sequence shown here is derived from an EMBL/GenBank/DDBJ whole genome shotgun (WGS) entry which is preliminary data.</text>
</comment>
<evidence type="ECO:0000256" key="2">
    <source>
        <dbReference type="ARBA" id="ARBA00010617"/>
    </source>
</evidence>
<dbReference type="PRINTS" id="PR00464">
    <property type="entry name" value="EP450II"/>
</dbReference>
<dbReference type="InterPro" id="IPR002402">
    <property type="entry name" value="Cyt_P450_E_grp-II"/>
</dbReference>
<dbReference type="PANTHER" id="PTHR24287">
    <property type="entry name" value="P450, PUTATIVE (EUROFUNG)-RELATED"/>
    <property type="match status" value="1"/>
</dbReference>
<dbReference type="PANTHER" id="PTHR24287:SF17">
    <property type="entry name" value="P450, PUTATIVE (EUROFUNG)-RELATED"/>
    <property type="match status" value="1"/>
</dbReference>
<dbReference type="AlphaFoldDB" id="A0AAJ0C286"/>
<evidence type="ECO:0000256" key="7">
    <source>
        <dbReference type="ARBA" id="ARBA00023033"/>
    </source>
</evidence>
<keyword evidence="10" id="KW-0812">Transmembrane</keyword>
<dbReference type="RefSeq" id="XP_060285028.1">
    <property type="nucleotide sequence ID" value="XM_060429814.1"/>
</dbReference>
<keyword evidence="10" id="KW-0472">Membrane</keyword>
<evidence type="ECO:0000256" key="9">
    <source>
        <dbReference type="RuleBase" id="RU000461"/>
    </source>
</evidence>
<dbReference type="GO" id="GO:0005506">
    <property type="term" value="F:iron ion binding"/>
    <property type="evidence" value="ECO:0007669"/>
    <property type="project" value="InterPro"/>
</dbReference>
<feature type="binding site" description="axial binding residue" evidence="8">
    <location>
        <position position="479"/>
    </location>
    <ligand>
        <name>heme</name>
        <dbReference type="ChEBI" id="CHEBI:30413"/>
    </ligand>
    <ligandPart>
        <name>Fe</name>
        <dbReference type="ChEBI" id="CHEBI:18248"/>
    </ligandPart>
</feature>
<dbReference type="InterPro" id="IPR001128">
    <property type="entry name" value="Cyt_P450"/>
</dbReference>
<proteinExistence type="inferred from homology"/>
<evidence type="ECO:0000256" key="8">
    <source>
        <dbReference type="PIRSR" id="PIRSR602402-1"/>
    </source>
</evidence>
<protein>
    <submittedName>
        <fullName evidence="11">Cytochrome P450</fullName>
    </submittedName>
</protein>
<keyword evidence="5 9" id="KW-0560">Oxidoreductase</keyword>
<dbReference type="EMBL" id="MU839004">
    <property type="protein sequence ID" value="KAK1768815.1"/>
    <property type="molecule type" value="Genomic_DNA"/>
</dbReference>
<evidence type="ECO:0000256" key="6">
    <source>
        <dbReference type="ARBA" id="ARBA00023004"/>
    </source>
</evidence>
<keyword evidence="4 8" id="KW-0479">Metal-binding</keyword>
<dbReference type="InterPro" id="IPR002974">
    <property type="entry name" value="Cyt_P450_E_CYP52_ascomycetes"/>
</dbReference>
<keyword evidence="7 9" id="KW-0503">Monooxygenase</keyword>
<dbReference type="Proteomes" id="UP001244011">
    <property type="component" value="Unassembled WGS sequence"/>
</dbReference>
<evidence type="ECO:0000313" key="12">
    <source>
        <dbReference type="Proteomes" id="UP001244011"/>
    </source>
</evidence>
<dbReference type="GO" id="GO:0016712">
    <property type="term" value="F:oxidoreductase activity, acting on paired donors, with incorporation or reduction of molecular oxygen, reduced flavin or flavoprotein as one donor, and incorporation of one atom of oxygen"/>
    <property type="evidence" value="ECO:0007669"/>
    <property type="project" value="InterPro"/>
</dbReference>
<dbReference type="InterPro" id="IPR047146">
    <property type="entry name" value="Cyt_P450_E_CYP52_fungi"/>
</dbReference>
<name>A0AAJ0C286_9PEZI</name>
<feature type="transmembrane region" description="Helical" evidence="10">
    <location>
        <begin position="7"/>
        <end position="27"/>
    </location>
</feature>
<dbReference type="Pfam" id="PF00067">
    <property type="entry name" value="p450"/>
    <property type="match status" value="1"/>
</dbReference>
<evidence type="ECO:0000313" key="11">
    <source>
        <dbReference type="EMBL" id="KAK1768815.1"/>
    </source>
</evidence>
<dbReference type="GeneID" id="85313001"/>
<evidence type="ECO:0000256" key="5">
    <source>
        <dbReference type="ARBA" id="ARBA00023002"/>
    </source>
</evidence>
<keyword evidence="3 8" id="KW-0349">Heme</keyword>
<evidence type="ECO:0000256" key="10">
    <source>
        <dbReference type="SAM" id="Phobius"/>
    </source>
</evidence>
<comment type="cofactor">
    <cofactor evidence="1 8">
        <name>heme</name>
        <dbReference type="ChEBI" id="CHEBI:30413"/>
    </cofactor>
</comment>
<evidence type="ECO:0000256" key="3">
    <source>
        <dbReference type="ARBA" id="ARBA00022617"/>
    </source>
</evidence>
<gene>
    <name evidence="11" type="ORF">QBC33DRAFT_557579</name>
</gene>
<dbReference type="InterPro" id="IPR036396">
    <property type="entry name" value="Cyt_P450_sf"/>
</dbReference>
<dbReference type="PRINTS" id="PR00385">
    <property type="entry name" value="P450"/>
</dbReference>
<sequence>MDHATQYLCLAVLTLPLTVWSLYQTWGVLQRPDLSLTSLMLRLGLVVATSKLSLTLINKFRFHLRARSLGCGSAPVCRSRDPILGLGHFLESLRANRRNKLLELLAARFERHGATYYFLALGRWLLLTNEPENVKAILATRMDDWPIAGPRLLAVLPVLGARSVFSSNGAEWRHARAMIRPAFVRDQVADLRCFERHVGNLVGKMPGDGATFDLQKLLLDMTMDSSTDFMLGYSTNMLTDPSPEARQFIEDFEFASHESARRARLGQILTRLPHRRLDESVERLKRFVRFYLAKAVAEGSEKRAEAKARDYVFLDELLKSGASEQFIVDQILSIIVAGRDTTANAMTAVFWYLARNPDAVAKMRGEIADVGEENPTWEQLRGMRYLNNIIKEALRLCPPVATNARTANKDTVLPRGGGPDGQQPILVPKGTSVRWSLYSMHRRKDIYGPDAEEFRPERWDSDLRVGWEYIPFHGGPRICLGQQFALTQMAYTLYRVFQRFKAIEARDRRPMRLQLSLTASFAYGCLVGMTLA</sequence>
<dbReference type="CDD" id="cd11063">
    <property type="entry name" value="CYP52"/>
    <property type="match status" value="1"/>
</dbReference>
<keyword evidence="10" id="KW-1133">Transmembrane helix</keyword>
<dbReference type="Gene3D" id="1.10.630.10">
    <property type="entry name" value="Cytochrome P450"/>
    <property type="match status" value="1"/>
</dbReference>
<keyword evidence="6 8" id="KW-0408">Iron</keyword>
<dbReference type="SUPFAM" id="SSF48264">
    <property type="entry name" value="Cytochrome P450"/>
    <property type="match status" value="1"/>
</dbReference>
<evidence type="ECO:0000256" key="1">
    <source>
        <dbReference type="ARBA" id="ARBA00001971"/>
    </source>
</evidence>
<organism evidence="11 12">
    <name type="scientific">Phialemonium atrogriseum</name>
    <dbReference type="NCBI Taxonomy" id="1093897"/>
    <lineage>
        <taxon>Eukaryota</taxon>
        <taxon>Fungi</taxon>
        <taxon>Dikarya</taxon>
        <taxon>Ascomycota</taxon>
        <taxon>Pezizomycotina</taxon>
        <taxon>Sordariomycetes</taxon>
        <taxon>Sordariomycetidae</taxon>
        <taxon>Cephalothecales</taxon>
        <taxon>Cephalothecaceae</taxon>
        <taxon>Phialemonium</taxon>
    </lineage>
</organism>
<dbReference type="GO" id="GO:0020037">
    <property type="term" value="F:heme binding"/>
    <property type="evidence" value="ECO:0007669"/>
    <property type="project" value="InterPro"/>
</dbReference>
<keyword evidence="12" id="KW-1185">Reference proteome</keyword>
<comment type="similarity">
    <text evidence="2 9">Belongs to the cytochrome P450 family.</text>
</comment>
<accession>A0AAJ0C286</accession>
<dbReference type="InterPro" id="IPR017972">
    <property type="entry name" value="Cyt_P450_CS"/>
</dbReference>
<dbReference type="PROSITE" id="PS00086">
    <property type="entry name" value="CYTOCHROME_P450"/>
    <property type="match status" value="1"/>
</dbReference>